<dbReference type="Pfam" id="PF09459">
    <property type="entry name" value="EB_dh"/>
    <property type="match status" value="1"/>
</dbReference>
<feature type="signal peptide" evidence="6">
    <location>
        <begin position="1"/>
        <end position="24"/>
    </location>
</feature>
<dbReference type="Proteomes" id="UP000294575">
    <property type="component" value="Unassembled WGS sequence"/>
</dbReference>
<keyword evidence="4" id="KW-0249">Electron transport</keyword>
<evidence type="ECO:0000256" key="4">
    <source>
        <dbReference type="ARBA" id="ARBA00022982"/>
    </source>
</evidence>
<feature type="chain" id="PRO_5020290043" evidence="6">
    <location>
        <begin position="25"/>
        <end position="292"/>
    </location>
</feature>
<dbReference type="SMART" id="SM00887">
    <property type="entry name" value="EB_dh"/>
    <property type="match status" value="1"/>
</dbReference>
<keyword evidence="3" id="KW-0479">Metal-binding</keyword>
<keyword evidence="6" id="KW-0732">Signal</keyword>
<dbReference type="InterPro" id="IPR019020">
    <property type="entry name" value="Cyt-c552/DMSO_Rdtase_haem-bd"/>
</dbReference>
<protein>
    <submittedName>
        <fullName evidence="8">Ethylbenzene dehydrogenase</fullName>
    </submittedName>
</protein>
<evidence type="ECO:0000256" key="5">
    <source>
        <dbReference type="ARBA" id="ARBA00023004"/>
    </source>
</evidence>
<evidence type="ECO:0000256" key="6">
    <source>
        <dbReference type="SAM" id="SignalP"/>
    </source>
</evidence>
<dbReference type="AlphaFoldDB" id="A0A4R6TXA0"/>
<evidence type="ECO:0000313" key="8">
    <source>
        <dbReference type="EMBL" id="TDQ38141.1"/>
    </source>
</evidence>
<evidence type="ECO:0000256" key="1">
    <source>
        <dbReference type="ARBA" id="ARBA00022448"/>
    </source>
</evidence>
<evidence type="ECO:0000256" key="3">
    <source>
        <dbReference type="ARBA" id="ARBA00022723"/>
    </source>
</evidence>
<keyword evidence="9" id="KW-1185">Reference proteome</keyword>
<evidence type="ECO:0000259" key="7">
    <source>
        <dbReference type="SMART" id="SM00887"/>
    </source>
</evidence>
<keyword evidence="2" id="KW-0349">Heme</keyword>
<reference evidence="8 9" key="1">
    <citation type="submission" date="2019-03" db="EMBL/GenBank/DDBJ databases">
        <title>Genomic Encyclopedia of Type Strains, Phase IV (KMG-IV): sequencing the most valuable type-strain genomes for metagenomic binning, comparative biology and taxonomic classification.</title>
        <authorList>
            <person name="Goeker M."/>
        </authorList>
    </citation>
    <scope>NUCLEOTIDE SEQUENCE [LARGE SCALE GENOMIC DNA]</scope>
    <source>
        <strain evidence="8 9">DSM 28679</strain>
    </source>
</reference>
<dbReference type="EMBL" id="SNYK01000005">
    <property type="protein sequence ID" value="TDQ38141.1"/>
    <property type="molecule type" value="Genomic_DNA"/>
</dbReference>
<evidence type="ECO:0000256" key="2">
    <source>
        <dbReference type="ARBA" id="ARBA00022617"/>
    </source>
</evidence>
<gene>
    <name evidence="8" type="ORF">DFQ45_10552</name>
</gene>
<accession>A0A4R6TXA0</accession>
<comment type="caution">
    <text evidence="8">The sequence shown here is derived from an EMBL/GenBank/DDBJ whole genome shotgun (WGS) entry which is preliminary data.</text>
</comment>
<dbReference type="GO" id="GO:0046872">
    <property type="term" value="F:metal ion binding"/>
    <property type="evidence" value="ECO:0007669"/>
    <property type="project" value="UniProtKB-KW"/>
</dbReference>
<dbReference type="GO" id="GO:0020037">
    <property type="term" value="F:heme binding"/>
    <property type="evidence" value="ECO:0007669"/>
    <property type="project" value="InterPro"/>
</dbReference>
<name>A0A4R6TXA0_9GAMM</name>
<evidence type="ECO:0000313" key="9">
    <source>
        <dbReference type="Proteomes" id="UP000294575"/>
    </source>
</evidence>
<keyword evidence="1" id="KW-0813">Transport</keyword>
<organism evidence="8 9">
    <name type="scientific">Thiopseudomonas denitrificans</name>
    <dbReference type="NCBI Taxonomy" id="1501432"/>
    <lineage>
        <taxon>Bacteria</taxon>
        <taxon>Pseudomonadati</taxon>
        <taxon>Pseudomonadota</taxon>
        <taxon>Gammaproteobacteria</taxon>
        <taxon>Pseudomonadales</taxon>
        <taxon>Pseudomonadaceae</taxon>
        <taxon>Thiopseudomonas</taxon>
    </lineage>
</organism>
<sequence length="292" mass="31029">MMKKMMMTGVASAVFALATGSALAAAPADWSKVAATNVDLLYPGVSPVEWIMRGPSHGGARVLKRGESCTSCHSEEIGDMGRLIVSGGKIEPTPIPGKAAFINAKVQAAHDGENLYLRFTWKQPEASGAPKMDEANPVKIAYMLEDGGKVELAEQGGCWGSCHGDARTMPDGTDGKTKYVKDGSLANGVYYDLNQWRSGENKAYDGHVADKRVMEGGQALVAAEGKLEDGNWSVVFTRKLTGGEGDVALKSGNTYNFGFAIHDDNAEGRFHHVSLGYSLGIDADADIVAKKQ</sequence>
<dbReference type="Gene3D" id="2.60.40.1190">
    <property type="match status" value="1"/>
</dbReference>
<feature type="domain" description="Cytochrome c-552/DMSO reductase-like haem-binding" evidence="7">
    <location>
        <begin position="27"/>
        <end position="274"/>
    </location>
</feature>
<keyword evidence="5" id="KW-0408">Iron</keyword>
<proteinExistence type="predicted"/>